<evidence type="ECO:0000313" key="3">
    <source>
        <dbReference type="Proteomes" id="UP001229421"/>
    </source>
</evidence>
<dbReference type="AlphaFoldDB" id="A0AAD8JN63"/>
<protein>
    <submittedName>
        <fullName evidence="2">Uncharacterized protein</fullName>
    </submittedName>
</protein>
<dbReference type="Proteomes" id="UP001229421">
    <property type="component" value="Unassembled WGS sequence"/>
</dbReference>
<keyword evidence="1" id="KW-0812">Transmembrane</keyword>
<name>A0AAD8JN63_TARER</name>
<sequence>MYSGVTLCAAGRTHRTSKSDTPSLAATHSEILSGAVIGYAEAEKGTEVNPYRPPSPTSKFLLSTTLCYIVVILLPSPVVALLLHETLNRWELALENKS</sequence>
<keyword evidence="3" id="KW-1185">Reference proteome</keyword>
<organism evidence="2 3">
    <name type="scientific">Tagetes erecta</name>
    <name type="common">African marigold</name>
    <dbReference type="NCBI Taxonomy" id="13708"/>
    <lineage>
        <taxon>Eukaryota</taxon>
        <taxon>Viridiplantae</taxon>
        <taxon>Streptophyta</taxon>
        <taxon>Embryophyta</taxon>
        <taxon>Tracheophyta</taxon>
        <taxon>Spermatophyta</taxon>
        <taxon>Magnoliopsida</taxon>
        <taxon>eudicotyledons</taxon>
        <taxon>Gunneridae</taxon>
        <taxon>Pentapetalae</taxon>
        <taxon>asterids</taxon>
        <taxon>campanulids</taxon>
        <taxon>Asterales</taxon>
        <taxon>Asteraceae</taxon>
        <taxon>Asteroideae</taxon>
        <taxon>Heliantheae alliance</taxon>
        <taxon>Tageteae</taxon>
        <taxon>Tagetes</taxon>
    </lineage>
</organism>
<gene>
    <name evidence="2" type="ORF">QVD17_41705</name>
</gene>
<evidence type="ECO:0000313" key="2">
    <source>
        <dbReference type="EMBL" id="KAK1406408.1"/>
    </source>
</evidence>
<accession>A0AAD8JN63</accession>
<reference evidence="2" key="1">
    <citation type="journal article" date="2023" name="bioRxiv">
        <title>Improved chromosome-level genome assembly for marigold (Tagetes erecta).</title>
        <authorList>
            <person name="Jiang F."/>
            <person name="Yuan L."/>
            <person name="Wang S."/>
            <person name="Wang H."/>
            <person name="Xu D."/>
            <person name="Wang A."/>
            <person name="Fan W."/>
        </authorList>
    </citation>
    <scope>NUCLEOTIDE SEQUENCE</scope>
    <source>
        <strain evidence="2">WSJ</strain>
        <tissue evidence="2">Leaf</tissue>
    </source>
</reference>
<proteinExistence type="predicted"/>
<keyword evidence="1" id="KW-0472">Membrane</keyword>
<feature type="transmembrane region" description="Helical" evidence="1">
    <location>
        <begin position="60"/>
        <end position="83"/>
    </location>
</feature>
<keyword evidence="1" id="KW-1133">Transmembrane helix</keyword>
<dbReference type="EMBL" id="JAUHHV010000012">
    <property type="protein sequence ID" value="KAK1406408.1"/>
    <property type="molecule type" value="Genomic_DNA"/>
</dbReference>
<evidence type="ECO:0000256" key="1">
    <source>
        <dbReference type="SAM" id="Phobius"/>
    </source>
</evidence>
<comment type="caution">
    <text evidence="2">The sequence shown here is derived from an EMBL/GenBank/DDBJ whole genome shotgun (WGS) entry which is preliminary data.</text>
</comment>